<dbReference type="RefSeq" id="XP_003029374.1">
    <property type="nucleotide sequence ID" value="XM_003029328.1"/>
</dbReference>
<evidence type="ECO:0000313" key="2">
    <source>
        <dbReference type="EMBL" id="EFI94471.1"/>
    </source>
</evidence>
<keyword evidence="1" id="KW-0472">Membrane</keyword>
<sequence length="135" mass="14869">MISWRLWKSAKHSTRCDGPCLSESLVIFVESAALVLVYDAILMVFYAMHWPLFLPVMDCTAEISGIAYMLINVRVTLGVARQGTLTPTDASRWAVATNPASTTLTRQTVSFAHEDTTDPLELPKVARLTPTGSRV</sequence>
<keyword evidence="3" id="KW-1185">Reference proteome</keyword>
<evidence type="ECO:0000256" key="1">
    <source>
        <dbReference type="SAM" id="Phobius"/>
    </source>
</evidence>
<dbReference type="AlphaFoldDB" id="D8QC66"/>
<dbReference type="InParanoid" id="D8QC66"/>
<name>D8QC66_SCHCM</name>
<dbReference type="HOGENOM" id="CLU_1886941_0_0_1"/>
<reference evidence="2 3" key="1">
    <citation type="journal article" date="2010" name="Nat. Biotechnol.">
        <title>Genome sequence of the model mushroom Schizophyllum commune.</title>
        <authorList>
            <person name="Ohm R.A."/>
            <person name="de Jong J.F."/>
            <person name="Lugones L.G."/>
            <person name="Aerts A."/>
            <person name="Kothe E."/>
            <person name="Stajich J.E."/>
            <person name="de Vries R.P."/>
            <person name="Record E."/>
            <person name="Levasseur A."/>
            <person name="Baker S.E."/>
            <person name="Bartholomew K.A."/>
            <person name="Coutinho P.M."/>
            <person name="Erdmann S."/>
            <person name="Fowler T.J."/>
            <person name="Gathman A.C."/>
            <person name="Lombard V."/>
            <person name="Henrissat B."/>
            <person name="Knabe N."/>
            <person name="Kuees U."/>
            <person name="Lilly W.W."/>
            <person name="Lindquist E."/>
            <person name="Lucas S."/>
            <person name="Magnuson J.K."/>
            <person name="Piumi F."/>
            <person name="Raudaskoski M."/>
            <person name="Salamov A."/>
            <person name="Schmutz J."/>
            <person name="Schwarze F.W.M.R."/>
            <person name="vanKuyk P.A."/>
            <person name="Horton J.S."/>
            <person name="Grigoriev I.V."/>
            <person name="Woesten H.A.B."/>
        </authorList>
    </citation>
    <scope>NUCLEOTIDE SEQUENCE [LARGE SCALE GENOMIC DNA]</scope>
    <source>
        <strain evidence="3">H4-8 / FGSC 9210</strain>
    </source>
</reference>
<dbReference type="VEuPathDB" id="FungiDB:SCHCODRAFT_02509949"/>
<dbReference type="Proteomes" id="UP000007431">
    <property type="component" value="Unassembled WGS sequence"/>
</dbReference>
<gene>
    <name evidence="2" type="ORF">SCHCODRAFT_85753</name>
</gene>
<dbReference type="OrthoDB" id="3250682at2759"/>
<evidence type="ECO:0000313" key="3">
    <source>
        <dbReference type="Proteomes" id="UP000007431"/>
    </source>
</evidence>
<dbReference type="GeneID" id="9594124"/>
<feature type="transmembrane region" description="Helical" evidence="1">
    <location>
        <begin position="21"/>
        <end position="46"/>
    </location>
</feature>
<protein>
    <submittedName>
        <fullName evidence="2">Expressed protein</fullName>
    </submittedName>
</protein>
<dbReference type="KEGG" id="scm:SCHCO_02509949"/>
<organism evidence="3">
    <name type="scientific">Schizophyllum commune (strain H4-8 / FGSC 9210)</name>
    <name type="common">Split gill fungus</name>
    <dbReference type="NCBI Taxonomy" id="578458"/>
    <lineage>
        <taxon>Eukaryota</taxon>
        <taxon>Fungi</taxon>
        <taxon>Dikarya</taxon>
        <taxon>Basidiomycota</taxon>
        <taxon>Agaricomycotina</taxon>
        <taxon>Agaricomycetes</taxon>
        <taxon>Agaricomycetidae</taxon>
        <taxon>Agaricales</taxon>
        <taxon>Schizophyllaceae</taxon>
        <taxon>Schizophyllum</taxon>
    </lineage>
</organism>
<keyword evidence="1" id="KW-0812">Transmembrane</keyword>
<proteinExistence type="predicted"/>
<accession>D8QC66</accession>
<keyword evidence="1" id="KW-1133">Transmembrane helix</keyword>
<dbReference type="EMBL" id="GL377309">
    <property type="protein sequence ID" value="EFI94471.1"/>
    <property type="molecule type" value="Genomic_DNA"/>
</dbReference>